<keyword evidence="2" id="KW-1185">Reference proteome</keyword>
<protein>
    <submittedName>
        <fullName evidence="1">Uncharacterized protein</fullName>
    </submittedName>
</protein>
<reference evidence="1" key="2">
    <citation type="journal article" date="2023" name="PLoS ONE">
        <title>Philodulcilactobacillus myokoensis gen. nov., sp. nov., a fructophilic, acidophilic, and agar-phobic lactic acid bacterium isolated from fermented vegetable extracts.</title>
        <authorList>
            <person name="Kouya T."/>
            <person name="Ishiyama Y."/>
            <person name="Ohashi S."/>
            <person name="Kumakubo R."/>
            <person name="Yamazaki T."/>
            <person name="Otaki T."/>
        </authorList>
    </citation>
    <scope>NUCLEOTIDE SEQUENCE</scope>
    <source>
        <strain evidence="1">WR16-4</strain>
    </source>
</reference>
<dbReference type="Pfam" id="PF22397">
    <property type="entry name" value="NADAR-DarT1"/>
    <property type="match status" value="1"/>
</dbReference>
<comment type="caution">
    <text evidence="1">The sequence shown here is derived from an EMBL/GenBank/DDBJ whole genome shotgun (WGS) entry which is preliminary data.</text>
</comment>
<proteinExistence type="predicted"/>
<dbReference type="AlphaFoldDB" id="A0A9W6B066"/>
<dbReference type="EMBL" id="BRPL01000002">
    <property type="protein sequence ID" value="GLB46186.1"/>
    <property type="molecule type" value="Genomic_DNA"/>
</dbReference>
<sequence>MARRFVYYIDKSNHYKKVSIDFKWEPGFALSQKQKSVDNLQNAFKNKFPNLKVIETSSASKSFLGKHASAFNLDMETTHGKYKVEQLFQAGKVYEEAGSQEKLLELKPWEAKKQIHRINDDDQLNSFILFNKVFPLTPKTLFYNWIYINALNQNRKIAKSILEYDAFTDIYDNPKRTINTQSEACSIYVSLFRRGVLNEALSDKNNFKRIVYEEN</sequence>
<name>A0A9W6B066_9LACO</name>
<evidence type="ECO:0000313" key="1">
    <source>
        <dbReference type="EMBL" id="GLB46186.1"/>
    </source>
</evidence>
<evidence type="ECO:0000313" key="2">
    <source>
        <dbReference type="Proteomes" id="UP001144204"/>
    </source>
</evidence>
<dbReference type="Proteomes" id="UP001144204">
    <property type="component" value="Unassembled WGS sequence"/>
</dbReference>
<dbReference type="RefSeq" id="WP_286135644.1">
    <property type="nucleotide sequence ID" value="NZ_BRPL01000002.1"/>
</dbReference>
<reference evidence="1" key="1">
    <citation type="submission" date="2022-07" db="EMBL/GenBank/DDBJ databases">
        <authorList>
            <person name="Kouya T."/>
            <person name="Ishiyama Y."/>
        </authorList>
    </citation>
    <scope>NUCLEOTIDE SEQUENCE</scope>
    <source>
        <strain evidence="1">WR16-4</strain>
    </source>
</reference>
<dbReference type="InterPro" id="IPR053913">
    <property type="entry name" value="NADAR-DarT1"/>
</dbReference>
<accession>A0A9W6B066</accession>
<organism evidence="1 2">
    <name type="scientific">Philodulcilactobacillus myokoensis</name>
    <dbReference type="NCBI Taxonomy" id="2929573"/>
    <lineage>
        <taxon>Bacteria</taxon>
        <taxon>Bacillati</taxon>
        <taxon>Bacillota</taxon>
        <taxon>Bacilli</taxon>
        <taxon>Lactobacillales</taxon>
        <taxon>Lactobacillaceae</taxon>
        <taxon>Philodulcilactobacillus</taxon>
    </lineage>
</organism>
<gene>
    <name evidence="1" type="ORF">WR164_01650</name>
</gene>